<organism evidence="2 3">
    <name type="scientific">Liparis tanakae</name>
    <name type="common">Tanaka's snailfish</name>
    <dbReference type="NCBI Taxonomy" id="230148"/>
    <lineage>
        <taxon>Eukaryota</taxon>
        <taxon>Metazoa</taxon>
        <taxon>Chordata</taxon>
        <taxon>Craniata</taxon>
        <taxon>Vertebrata</taxon>
        <taxon>Euteleostomi</taxon>
        <taxon>Actinopterygii</taxon>
        <taxon>Neopterygii</taxon>
        <taxon>Teleostei</taxon>
        <taxon>Neoteleostei</taxon>
        <taxon>Acanthomorphata</taxon>
        <taxon>Eupercaria</taxon>
        <taxon>Perciformes</taxon>
        <taxon>Cottioidei</taxon>
        <taxon>Cottales</taxon>
        <taxon>Liparidae</taxon>
        <taxon>Liparis</taxon>
    </lineage>
</organism>
<dbReference type="EMBL" id="SRLO01000157">
    <property type="protein sequence ID" value="TNN70868.1"/>
    <property type="molecule type" value="Genomic_DNA"/>
</dbReference>
<evidence type="ECO:0000313" key="3">
    <source>
        <dbReference type="Proteomes" id="UP000314294"/>
    </source>
</evidence>
<name>A0A4Z2HYX7_9TELE</name>
<evidence type="ECO:0000313" key="2">
    <source>
        <dbReference type="EMBL" id="TNN70868.1"/>
    </source>
</evidence>
<keyword evidence="3" id="KW-1185">Reference proteome</keyword>
<evidence type="ECO:0000256" key="1">
    <source>
        <dbReference type="SAM" id="MobiDB-lite"/>
    </source>
</evidence>
<sequence>MLQADGCQRSARCTWVLGVKGQRIASTEHEGYALTDRNSSGSSPPMIVNPNPMLLFCRAVDRKFPFSWVGSLVNNGFSAGTEESGNQFVQSSAVLLEFQSQFGLLLGEGREGETENEGGREKERSKTEERKIERERARKTNPRLLLPLGPNSPHLGRSNHRFQMSPIQNARTLRRSLKSPRPLRPSLKSPRSPEPKVSRAPEPQAPETQSQEPKVSRAQGLQSPRSEIQSPEPQAPET</sequence>
<gene>
    <name evidence="2" type="ORF">EYF80_018853</name>
</gene>
<feature type="compositionally biased region" description="Polar residues" evidence="1">
    <location>
        <begin position="206"/>
        <end position="238"/>
    </location>
</feature>
<feature type="region of interest" description="Disordered" evidence="1">
    <location>
        <begin position="107"/>
        <end position="238"/>
    </location>
</feature>
<feature type="compositionally biased region" description="Basic and acidic residues" evidence="1">
    <location>
        <begin position="108"/>
        <end position="138"/>
    </location>
</feature>
<accession>A0A4Z2HYX7</accession>
<feature type="compositionally biased region" description="Polar residues" evidence="1">
    <location>
        <begin position="161"/>
        <end position="171"/>
    </location>
</feature>
<comment type="caution">
    <text evidence="2">The sequence shown here is derived from an EMBL/GenBank/DDBJ whole genome shotgun (WGS) entry which is preliminary data.</text>
</comment>
<dbReference type="OrthoDB" id="10561835at2759"/>
<dbReference type="AlphaFoldDB" id="A0A4Z2HYX7"/>
<dbReference type="Proteomes" id="UP000314294">
    <property type="component" value="Unassembled WGS sequence"/>
</dbReference>
<reference evidence="2 3" key="1">
    <citation type="submission" date="2019-03" db="EMBL/GenBank/DDBJ databases">
        <title>First draft genome of Liparis tanakae, snailfish: a comprehensive survey of snailfish specific genes.</title>
        <authorList>
            <person name="Kim W."/>
            <person name="Song I."/>
            <person name="Jeong J.-H."/>
            <person name="Kim D."/>
            <person name="Kim S."/>
            <person name="Ryu S."/>
            <person name="Song J.Y."/>
            <person name="Lee S.K."/>
        </authorList>
    </citation>
    <scope>NUCLEOTIDE SEQUENCE [LARGE SCALE GENOMIC DNA]</scope>
    <source>
        <tissue evidence="2">Muscle</tissue>
    </source>
</reference>
<protein>
    <submittedName>
        <fullName evidence="2">Uncharacterized protein</fullName>
    </submittedName>
</protein>
<proteinExistence type="predicted"/>